<evidence type="ECO:0000313" key="3">
    <source>
        <dbReference type="WBParaSite" id="ACRNAN_Path_214.g785.t1"/>
    </source>
</evidence>
<proteinExistence type="predicted"/>
<feature type="compositionally biased region" description="Basic and acidic residues" evidence="1">
    <location>
        <begin position="447"/>
        <end position="456"/>
    </location>
</feature>
<organism evidence="2 3">
    <name type="scientific">Acrobeloides nanus</name>
    <dbReference type="NCBI Taxonomy" id="290746"/>
    <lineage>
        <taxon>Eukaryota</taxon>
        <taxon>Metazoa</taxon>
        <taxon>Ecdysozoa</taxon>
        <taxon>Nematoda</taxon>
        <taxon>Chromadorea</taxon>
        <taxon>Rhabditida</taxon>
        <taxon>Tylenchina</taxon>
        <taxon>Cephalobomorpha</taxon>
        <taxon>Cephaloboidea</taxon>
        <taxon>Cephalobidae</taxon>
        <taxon>Acrobeloides</taxon>
    </lineage>
</organism>
<evidence type="ECO:0000256" key="1">
    <source>
        <dbReference type="SAM" id="MobiDB-lite"/>
    </source>
</evidence>
<dbReference type="WBParaSite" id="ACRNAN_Path_214.g785.t1">
    <property type="protein sequence ID" value="ACRNAN_Path_214.g785.t1"/>
    <property type="gene ID" value="ACRNAN_Path_214.g785"/>
</dbReference>
<evidence type="ECO:0000313" key="2">
    <source>
        <dbReference type="Proteomes" id="UP000887540"/>
    </source>
</evidence>
<name>A0A914C4L8_9BILA</name>
<reference evidence="3" key="1">
    <citation type="submission" date="2022-11" db="UniProtKB">
        <authorList>
            <consortium name="WormBaseParasite"/>
        </authorList>
    </citation>
    <scope>IDENTIFICATION</scope>
</reference>
<dbReference type="AlphaFoldDB" id="A0A914C4L8"/>
<sequence>MASQRNKWQTLVEQCRNDRRWPKKNTLFDFRVSNCGRYGFLVYDVPFSQQFHSGTHNYLYIFEVIDTVTNNIVLYKQMTGTFKTYHRFYLLSEKLGVLVDFSRSDGRVGQHLIEFDHLNTTVFCKESCYWKFRVDEMLFQTNGIYVTATNDLIYMRNITFLPLLGQVDYLPDSMILRFVPADPRISHIPLNHEVVSERFFACELSSMLRQHLQRITDDSSIVDQARLTPDYPLLYNDSLWFFLSRRMDFDETALHCLDIRFLLSLSVEKLLFSPTERNYACENSSVDESIQYYVLFDFENKLEMLDSDSECTSLHCLRTECEQLKPDSSYIDSYTYVQSMERCYLRLDFWEYKEKWLLNSEWVTLDLDEKKWFSWKRKPTSNKIPFWFSALPDGRMIIYRKQNLNRARGRIRKRQHATSTGITISEPNEEPNTVIVMETSSIKLEEATERHQHDQTQKQPQNSKNQKKNRILQFQRRYRIHEPPRKVRSLNKFAFDVSRQLAVQYNEDQEAQKFIDLLQRVCNPY</sequence>
<accession>A0A914C4L8</accession>
<dbReference type="Proteomes" id="UP000887540">
    <property type="component" value="Unplaced"/>
</dbReference>
<protein>
    <submittedName>
        <fullName evidence="3">Uncharacterized protein</fullName>
    </submittedName>
</protein>
<keyword evidence="2" id="KW-1185">Reference proteome</keyword>
<feature type="region of interest" description="Disordered" evidence="1">
    <location>
        <begin position="447"/>
        <end position="470"/>
    </location>
</feature>